<comment type="caution">
    <text evidence="4">The sequence shown here is derived from an EMBL/GenBank/DDBJ whole genome shotgun (WGS) entry which is preliminary data.</text>
</comment>
<accession>A0A369AUN0</accession>
<feature type="domain" description="DdrB-like" evidence="2">
    <location>
        <begin position="166"/>
        <end position="329"/>
    </location>
</feature>
<reference evidence="4 5" key="1">
    <citation type="submission" date="2018-07" db="EMBL/GenBank/DDBJ databases">
        <title>Genomic Encyclopedia of Type Strains, Phase IV (KMG-IV): sequencing the most valuable type-strain genomes for metagenomic binning, comparative biology and taxonomic classification.</title>
        <authorList>
            <person name="Goeker M."/>
        </authorList>
    </citation>
    <scope>NUCLEOTIDE SEQUENCE [LARGE SCALE GENOMIC DNA]</scope>
    <source>
        <strain evidence="4 5">DSM 100911</strain>
    </source>
</reference>
<sequence>MKPHLQTTIWTLLEANASQREIERVTGISRHTIRAYRQRFAAERANCPGVATGSEAVASQTAPPRPPAPAVAPAPLASSLCEPHREFIQAQLRLKRNAMAIFQDLVDQHGFAGQYNSVKRFVARLRQKEPEQFDRLSFLPGEAIENLLRRFQAPQAKQAEPILPPLQPQPSVDLQNRDRSRAASVVQMSDIARNPDYMRLGPSRTPDSGAPMVFAVGDDVSRIPAENFGRQDVAVMSDGQRVPFRYAVVDATKVNPSNFADGRQNPEFSSTTPGTIKALNNGRTAGVRAAHEMGTAGEYVAGMQADGAMHGIPADVIARTPNPMLVRVYSDAANTANMAAKSQGQGLGMSPAELARQDAPLMDSSVLSVYEPGEITSAANRDFVRAFIGKLQAAGQDVAGMMTGDGQLSQDGRKRIQAALMQAAYGDSDIVEEMFDSTDTDIKAIGEALKAVAGQWANMRDSAKLGAINPQTDITQNLIQAIGLIRKARRDGTMLYDLVNQPDLMTGETPDATTVGVLRMFYSGQYMTRAVGKDKLTKSLSDYVTAAMATSADPGMFGDVVTAGEILATINPITEGQSDAEAQPEEGRGQPAGSGDPGVGAGEARTAVGRQRAGESGPGATADRGSEPGQDAAPEAQQQVGQGDPRAEEGDGAAAARAGAGQQEGADGRATAAEGRAGAADGQAVKAKKPKKAAKPKAEPDALPADQAQQLERDFRTFPTQILNNLLERGEAAKLYKAAGVNGASAFGDLAMDDKAAAYVKFVQQGGKPVENLPKDYNAWVKSEERAAEVRRLQSDRVVRQENGKPFKSKTSAQQYQERYDLTGTHEVVAVDGGFELRQLSPAAQAELKRKAEGRESYTEAQAAVAEEMGIGQTPDGEWDATDEQFDEMERRVQARMRGEPAEPLLTNPTREDVLAQQERAETAEQRDAREQIRRESEAGAGMFSLETQDGRQDTTGDLFRQPAQEQPSAQQPAEQQSAAEDAPKPEAGERLEGWIKARETEQGVTLFSRSPEFYAEVDRAIDAGLRDDKQALRQQIDVGIRTPEVLRMLGVDDKPVYTNRNLIAKMHLEHGVPKAQLRDLAGLLENPALVFESDTRPGRLLLVTEAVVNGSPVVVAVEPNGSSGRLEVVYLPSMYPRNDAQWKFPQWIRAGKLKYADKSRSRLLATTAGLQLPGVVQRSVGFTPAKYMTESDRPQAGLSRGRAGGMTESAVRQVADTITSRWAQAPTVVVVPNMQDMRVPEAARQEDARQRAAGATGVPRAFYDRGTVYLVADGLRSISDAAEALFHEALGHYGLRAVFGPGLVKVLDDLAAARPDLLRAKAKEYGKDLGSQKERRQVAEEVLAELAQTRPELGFVRRAIAAIRTWLRQNVPYFKDLALTDAEIINNFILPARGWVERGERAMRPGSQIALSRSAMKSVTANIDRGLAKQPGANAWVVTGYEVDPDRAAAGRATAAPTTSAASRTRDGEGASRFTVYTRVTPDGRCATAKRRAARRWTVSSQA</sequence>
<feature type="region of interest" description="Disordered" evidence="1">
    <location>
        <begin position="890"/>
        <end position="989"/>
    </location>
</feature>
<proteinExistence type="predicted"/>
<feature type="compositionally biased region" description="Low complexity" evidence="1">
    <location>
        <begin position="962"/>
        <end position="981"/>
    </location>
</feature>
<evidence type="ECO:0000259" key="2">
    <source>
        <dbReference type="Pfam" id="PF18763"/>
    </source>
</evidence>
<feature type="compositionally biased region" description="Low complexity" evidence="1">
    <location>
        <begin position="652"/>
        <end position="685"/>
    </location>
</feature>
<protein>
    <recommendedName>
        <fullName evidence="6">Phage MuF C-terminal domain-containing protein</fullName>
    </recommendedName>
</protein>
<dbReference type="InterPro" id="IPR041131">
    <property type="entry name" value="MuF_C"/>
</dbReference>
<name>A0A369AUN0_9BURK</name>
<dbReference type="InterPro" id="IPR041398">
    <property type="entry name" value="DdrB_dom"/>
</dbReference>
<feature type="compositionally biased region" description="Basic and acidic residues" evidence="1">
    <location>
        <begin position="890"/>
        <end position="901"/>
    </location>
</feature>
<gene>
    <name evidence="4" type="ORF">DFR45_101463</name>
</gene>
<dbReference type="EMBL" id="QPJU01000001">
    <property type="protein sequence ID" value="RCX11927.1"/>
    <property type="molecule type" value="Genomic_DNA"/>
</dbReference>
<dbReference type="Proteomes" id="UP000252174">
    <property type="component" value="Unassembled WGS sequence"/>
</dbReference>
<keyword evidence="5" id="KW-1185">Reference proteome</keyword>
<feature type="compositionally biased region" description="Gly residues" evidence="1">
    <location>
        <begin position="590"/>
        <end position="601"/>
    </location>
</feature>
<evidence type="ECO:0000313" key="4">
    <source>
        <dbReference type="EMBL" id="RCX11927.1"/>
    </source>
</evidence>
<organism evidence="4 5">
    <name type="scientific">Extensimonas vulgaris</name>
    <dbReference type="NCBI Taxonomy" id="1031594"/>
    <lineage>
        <taxon>Bacteria</taxon>
        <taxon>Pseudomonadati</taxon>
        <taxon>Pseudomonadota</taxon>
        <taxon>Betaproteobacteria</taxon>
        <taxon>Burkholderiales</taxon>
        <taxon>Comamonadaceae</taxon>
        <taxon>Extensimonas</taxon>
    </lineage>
</organism>
<dbReference type="Pfam" id="PF18819">
    <property type="entry name" value="MuF_C"/>
    <property type="match status" value="1"/>
</dbReference>
<evidence type="ECO:0000259" key="3">
    <source>
        <dbReference type="Pfam" id="PF18819"/>
    </source>
</evidence>
<feature type="compositionally biased region" description="Basic and acidic residues" evidence="1">
    <location>
        <begin position="910"/>
        <end position="938"/>
    </location>
</feature>
<dbReference type="Pfam" id="PF18763">
    <property type="entry name" value="ddrB-ParB"/>
    <property type="match status" value="1"/>
</dbReference>
<feature type="compositionally biased region" description="Low complexity" evidence="1">
    <location>
        <begin position="1451"/>
        <end position="1464"/>
    </location>
</feature>
<feature type="region of interest" description="Disordered" evidence="1">
    <location>
        <begin position="1450"/>
        <end position="1469"/>
    </location>
</feature>
<evidence type="ECO:0000313" key="5">
    <source>
        <dbReference type="Proteomes" id="UP000252174"/>
    </source>
</evidence>
<feature type="domain" description="Phage MuF C-terminal" evidence="3">
    <location>
        <begin position="1066"/>
        <end position="1163"/>
    </location>
</feature>
<evidence type="ECO:0000256" key="1">
    <source>
        <dbReference type="SAM" id="MobiDB-lite"/>
    </source>
</evidence>
<feature type="region of interest" description="Disordered" evidence="1">
    <location>
        <begin position="577"/>
        <end position="704"/>
    </location>
</feature>
<feature type="compositionally biased region" description="Basic residues" evidence="1">
    <location>
        <begin position="686"/>
        <end position="695"/>
    </location>
</feature>
<evidence type="ECO:0008006" key="6">
    <source>
        <dbReference type="Google" id="ProtNLM"/>
    </source>
</evidence>